<dbReference type="AlphaFoldDB" id="D6W6M1"/>
<dbReference type="eggNOG" id="ENOG502QT1X">
    <property type="taxonomic scope" value="Eukaryota"/>
</dbReference>
<evidence type="ECO:0000256" key="1">
    <source>
        <dbReference type="ARBA" id="ARBA00007081"/>
    </source>
</evidence>
<evidence type="ECO:0000256" key="7">
    <source>
        <dbReference type="RuleBase" id="RU367060"/>
    </source>
</evidence>
<feature type="region of interest" description="Disordered" evidence="8">
    <location>
        <begin position="330"/>
        <end position="365"/>
    </location>
</feature>
<comment type="similarity">
    <text evidence="1 7">Belongs to the NKD family.</text>
</comment>
<protein>
    <recommendedName>
        <fullName evidence="7">Protein naked cuticle homolog</fullName>
    </recommendedName>
</protein>
<sequence>MANNLVKWWKTKFLNGYKQFSVECGDGKVSDTEELLGRLGSEVDGNERLRSTTPPLPSQDETVPTPTPDDASNTPKKQPQHHLNFEEFSCDVSVEGGEKSKSGQERQEFSFTLYDFDGYGKITKDDIAGLVTTIYEALGSSVKVPHYGSKTIKVKLTVSPDQRKHVSATIINQKDNNEEKTQETSIRYKRDLNVTIRQGINEKRKHGRRQSKPKTPNKKHQCCNKHEEEDQENPFVSDDSSDACSRISGNLTSDEEEGECSDNERHKPKKHQKKCHRSTSPRYTIPNLFIKDANICNENNCSKKTPKKRSGSLQRQELLEIIQANMDKNNLGFQTPRKHSNHVSTQTRQLEGPHKSQSKSPKVSPSPLQYLANIVDPTHFYVDLASLQNTTQLPQTHCQYDKLIDAVMCVSNKKISLNKQKCRKHRVRNDLADIRYQFLQYPMTNDENKLNKPNKRTPKKSVSDVKKSPHVVTGHTSSPHHLRHKNRQEDQARAMAQVVRWLEQEFSSNLNTKEKAKGNHFHSTKEKTTSAPSSPGSGVERHEHHHVHEHIHHHYHHYQETPLVV</sequence>
<keyword evidence="3" id="KW-0963">Cytoplasm</keyword>
<dbReference type="GO" id="GO:0030178">
    <property type="term" value="P:negative regulation of Wnt signaling pathway"/>
    <property type="evidence" value="ECO:0000318"/>
    <property type="project" value="GO_Central"/>
</dbReference>
<dbReference type="SUPFAM" id="SSF47473">
    <property type="entry name" value="EF-hand"/>
    <property type="match status" value="1"/>
</dbReference>
<dbReference type="InParanoid" id="D6W6M1"/>
<keyword evidence="4 7" id="KW-0879">Wnt signaling pathway</keyword>
<keyword evidence="5" id="KW-0479">Metal-binding</keyword>
<dbReference type="GO" id="GO:0005737">
    <property type="term" value="C:cytoplasm"/>
    <property type="evidence" value="ECO:0000318"/>
    <property type="project" value="GO_Central"/>
</dbReference>
<feature type="region of interest" description="Disordered" evidence="8">
    <location>
        <begin position="510"/>
        <end position="543"/>
    </location>
</feature>
<evidence type="ECO:0000313" key="9">
    <source>
        <dbReference type="EMBL" id="EFA10860.2"/>
    </source>
</evidence>
<feature type="compositionally biased region" description="Basic and acidic residues" evidence="8">
    <location>
        <begin position="512"/>
        <end position="528"/>
    </location>
</feature>
<dbReference type="PANTHER" id="PTHR22611:SF9">
    <property type="entry name" value="PROTEIN NAKED CUTICLE"/>
    <property type="match status" value="1"/>
</dbReference>
<dbReference type="EMBL" id="KQ971307">
    <property type="protein sequence ID" value="EFA10860.2"/>
    <property type="molecule type" value="Genomic_DNA"/>
</dbReference>
<dbReference type="OMA" id="EFECDVS"/>
<dbReference type="Proteomes" id="UP000007266">
    <property type="component" value="Linkage group 1"/>
</dbReference>
<dbReference type="GO" id="GO:0046872">
    <property type="term" value="F:metal ion binding"/>
    <property type="evidence" value="ECO:0007669"/>
    <property type="project" value="UniProtKB-KW"/>
</dbReference>
<name>D6W6M1_TRICA</name>
<evidence type="ECO:0000256" key="8">
    <source>
        <dbReference type="SAM" id="MobiDB-lite"/>
    </source>
</evidence>
<feature type="compositionally biased region" description="Basic residues" evidence="8">
    <location>
        <begin position="266"/>
        <end position="279"/>
    </location>
</feature>
<comment type="function">
    <text evidence="7">Cell autonomous antagonist of the canonical Wnt signaling pathway.</text>
</comment>
<feature type="compositionally biased region" description="Polar residues" evidence="8">
    <location>
        <begin position="59"/>
        <end position="77"/>
    </location>
</feature>
<reference evidence="9 10" key="1">
    <citation type="journal article" date="2008" name="Nature">
        <title>The genome of the model beetle and pest Tribolium castaneum.</title>
        <authorList>
            <consortium name="Tribolium Genome Sequencing Consortium"/>
            <person name="Richards S."/>
            <person name="Gibbs R.A."/>
            <person name="Weinstock G.M."/>
            <person name="Brown S.J."/>
            <person name="Denell R."/>
            <person name="Beeman R.W."/>
            <person name="Gibbs R."/>
            <person name="Beeman R.W."/>
            <person name="Brown S.J."/>
            <person name="Bucher G."/>
            <person name="Friedrich M."/>
            <person name="Grimmelikhuijzen C.J."/>
            <person name="Klingler M."/>
            <person name="Lorenzen M."/>
            <person name="Richards S."/>
            <person name="Roth S."/>
            <person name="Schroder R."/>
            <person name="Tautz D."/>
            <person name="Zdobnov E.M."/>
            <person name="Muzny D."/>
            <person name="Gibbs R.A."/>
            <person name="Weinstock G.M."/>
            <person name="Attaway T."/>
            <person name="Bell S."/>
            <person name="Buhay C.J."/>
            <person name="Chandrabose M.N."/>
            <person name="Chavez D."/>
            <person name="Clerk-Blankenburg K.P."/>
            <person name="Cree A."/>
            <person name="Dao M."/>
            <person name="Davis C."/>
            <person name="Chacko J."/>
            <person name="Dinh H."/>
            <person name="Dugan-Rocha S."/>
            <person name="Fowler G."/>
            <person name="Garner T.T."/>
            <person name="Garnes J."/>
            <person name="Gnirke A."/>
            <person name="Hawes A."/>
            <person name="Hernandez J."/>
            <person name="Hines S."/>
            <person name="Holder M."/>
            <person name="Hume J."/>
            <person name="Jhangiani S.N."/>
            <person name="Joshi V."/>
            <person name="Khan Z.M."/>
            <person name="Jackson L."/>
            <person name="Kovar C."/>
            <person name="Kowis A."/>
            <person name="Lee S."/>
            <person name="Lewis L.R."/>
            <person name="Margolis J."/>
            <person name="Morgan M."/>
            <person name="Nazareth L.V."/>
            <person name="Nguyen N."/>
            <person name="Okwuonu G."/>
            <person name="Parker D."/>
            <person name="Richards S."/>
            <person name="Ruiz S.J."/>
            <person name="Santibanez J."/>
            <person name="Savard J."/>
            <person name="Scherer S.E."/>
            <person name="Schneider B."/>
            <person name="Sodergren E."/>
            <person name="Tautz D."/>
            <person name="Vattahil S."/>
            <person name="Villasana D."/>
            <person name="White C.S."/>
            <person name="Wright R."/>
            <person name="Park Y."/>
            <person name="Beeman R.W."/>
            <person name="Lord J."/>
            <person name="Oppert B."/>
            <person name="Lorenzen M."/>
            <person name="Brown S."/>
            <person name="Wang L."/>
            <person name="Savard J."/>
            <person name="Tautz D."/>
            <person name="Richards S."/>
            <person name="Weinstock G."/>
            <person name="Gibbs R.A."/>
            <person name="Liu Y."/>
            <person name="Worley K."/>
            <person name="Weinstock G."/>
            <person name="Elsik C.G."/>
            <person name="Reese J.T."/>
            <person name="Elhaik E."/>
            <person name="Landan G."/>
            <person name="Graur D."/>
            <person name="Arensburger P."/>
            <person name="Atkinson P."/>
            <person name="Beeman R.W."/>
            <person name="Beidler J."/>
            <person name="Brown S.J."/>
            <person name="Demuth J.P."/>
            <person name="Drury D.W."/>
            <person name="Du Y.Z."/>
            <person name="Fujiwara H."/>
            <person name="Lorenzen M."/>
            <person name="Maselli V."/>
            <person name="Osanai M."/>
            <person name="Park Y."/>
            <person name="Robertson H.M."/>
            <person name="Tu Z."/>
            <person name="Wang J.J."/>
            <person name="Wang S."/>
            <person name="Richards S."/>
            <person name="Song H."/>
            <person name="Zhang L."/>
            <person name="Sodergren E."/>
            <person name="Werner D."/>
            <person name="Stanke M."/>
            <person name="Morgenstern B."/>
            <person name="Solovyev V."/>
            <person name="Kosarev P."/>
            <person name="Brown G."/>
            <person name="Chen H.C."/>
            <person name="Ermolaeva O."/>
            <person name="Hlavina W."/>
            <person name="Kapustin Y."/>
            <person name="Kiryutin B."/>
            <person name="Kitts P."/>
            <person name="Maglott D."/>
            <person name="Pruitt K."/>
            <person name="Sapojnikov V."/>
            <person name="Souvorov A."/>
            <person name="Mackey A.J."/>
            <person name="Waterhouse R.M."/>
            <person name="Wyder S."/>
            <person name="Zdobnov E.M."/>
            <person name="Zdobnov E.M."/>
            <person name="Wyder S."/>
            <person name="Kriventseva E.V."/>
            <person name="Kadowaki T."/>
            <person name="Bork P."/>
            <person name="Aranda M."/>
            <person name="Bao R."/>
            <person name="Beermann A."/>
            <person name="Berns N."/>
            <person name="Bolognesi R."/>
            <person name="Bonneton F."/>
            <person name="Bopp D."/>
            <person name="Brown S.J."/>
            <person name="Bucher G."/>
            <person name="Butts T."/>
            <person name="Chaumot A."/>
            <person name="Denell R.E."/>
            <person name="Ferrier D.E."/>
            <person name="Friedrich M."/>
            <person name="Gordon C.M."/>
            <person name="Jindra M."/>
            <person name="Klingler M."/>
            <person name="Lan Q."/>
            <person name="Lattorff H.M."/>
            <person name="Laudet V."/>
            <person name="von Levetsow C."/>
            <person name="Liu Z."/>
            <person name="Lutz R."/>
            <person name="Lynch J.A."/>
            <person name="da Fonseca R.N."/>
            <person name="Posnien N."/>
            <person name="Reuter R."/>
            <person name="Roth S."/>
            <person name="Savard J."/>
            <person name="Schinko J.B."/>
            <person name="Schmitt C."/>
            <person name="Schoppmeier M."/>
            <person name="Schroder R."/>
            <person name="Shippy T.D."/>
            <person name="Simonnet F."/>
            <person name="Marques-Souza H."/>
            <person name="Tautz D."/>
            <person name="Tomoyasu Y."/>
            <person name="Trauner J."/>
            <person name="Van der Zee M."/>
            <person name="Vervoort M."/>
            <person name="Wittkopp N."/>
            <person name="Wimmer E.A."/>
            <person name="Yang X."/>
            <person name="Jones A.K."/>
            <person name="Sattelle D.B."/>
            <person name="Ebert P.R."/>
            <person name="Nelson D."/>
            <person name="Scott J.G."/>
            <person name="Beeman R.W."/>
            <person name="Muthukrishnan S."/>
            <person name="Kramer K.J."/>
            <person name="Arakane Y."/>
            <person name="Beeman R.W."/>
            <person name="Zhu Q."/>
            <person name="Hogenkamp D."/>
            <person name="Dixit R."/>
            <person name="Oppert B."/>
            <person name="Jiang H."/>
            <person name="Zou Z."/>
            <person name="Marshall J."/>
            <person name="Elpidina E."/>
            <person name="Vinokurov K."/>
            <person name="Oppert C."/>
            <person name="Zou Z."/>
            <person name="Evans J."/>
            <person name="Lu Z."/>
            <person name="Zhao P."/>
            <person name="Sumathipala N."/>
            <person name="Altincicek B."/>
            <person name="Vilcinskas A."/>
            <person name="Williams M."/>
            <person name="Hultmark D."/>
            <person name="Hetru C."/>
            <person name="Jiang H."/>
            <person name="Grimmelikhuijzen C.J."/>
            <person name="Hauser F."/>
            <person name="Cazzamali G."/>
            <person name="Williamson M."/>
            <person name="Park Y."/>
            <person name="Li B."/>
            <person name="Tanaka Y."/>
            <person name="Predel R."/>
            <person name="Neupert S."/>
            <person name="Schachtner J."/>
            <person name="Verleyen P."/>
            <person name="Raible F."/>
            <person name="Bork P."/>
            <person name="Friedrich M."/>
            <person name="Walden K.K."/>
            <person name="Robertson H.M."/>
            <person name="Angeli S."/>
            <person name="Foret S."/>
            <person name="Bucher G."/>
            <person name="Schuetz S."/>
            <person name="Maleszka R."/>
            <person name="Wimmer E.A."/>
            <person name="Beeman R.W."/>
            <person name="Lorenzen M."/>
            <person name="Tomoyasu Y."/>
            <person name="Miller S.C."/>
            <person name="Grossmann D."/>
            <person name="Bucher G."/>
        </authorList>
    </citation>
    <scope>NUCLEOTIDE SEQUENCE [LARGE SCALE GENOMIC DNA]</scope>
    <source>
        <strain evidence="9 10">Georgia GA2</strain>
    </source>
</reference>
<feature type="compositionally biased region" description="Basic residues" evidence="8">
    <location>
        <begin position="203"/>
        <end position="223"/>
    </location>
</feature>
<dbReference type="InterPro" id="IPR011992">
    <property type="entry name" value="EF-hand-dom_pair"/>
</dbReference>
<evidence type="ECO:0000256" key="5">
    <source>
        <dbReference type="ARBA" id="ARBA00022723"/>
    </source>
</evidence>
<proteinExistence type="inferred from homology"/>
<evidence type="ECO:0000256" key="6">
    <source>
        <dbReference type="ARBA" id="ARBA00023136"/>
    </source>
</evidence>
<evidence type="ECO:0000313" key="10">
    <source>
        <dbReference type="Proteomes" id="UP000007266"/>
    </source>
</evidence>
<dbReference type="PANTHER" id="PTHR22611">
    <property type="entry name" value="PROTEIN NAKED CUTICLE"/>
    <property type="match status" value="1"/>
</dbReference>
<evidence type="ECO:0000256" key="2">
    <source>
        <dbReference type="ARBA" id="ARBA00022475"/>
    </source>
</evidence>
<dbReference type="InterPro" id="IPR040140">
    <property type="entry name" value="Nkd-like"/>
</dbReference>
<dbReference type="GO" id="GO:0016055">
    <property type="term" value="P:Wnt signaling pathway"/>
    <property type="evidence" value="ECO:0007669"/>
    <property type="project" value="UniProtKB-UniRule"/>
</dbReference>
<comment type="subcellular location">
    <subcellularLocation>
        <location evidence="7">Cell membrane</location>
    </subcellularLocation>
    <subcellularLocation>
        <location evidence="7">Cytoplasm</location>
    </subcellularLocation>
</comment>
<keyword evidence="10" id="KW-1185">Reference proteome</keyword>
<reference evidence="9 10" key="2">
    <citation type="journal article" date="2010" name="Nucleic Acids Res.">
        <title>BeetleBase in 2010: revisions to provide comprehensive genomic information for Tribolium castaneum.</title>
        <authorList>
            <person name="Kim H.S."/>
            <person name="Murphy T."/>
            <person name="Xia J."/>
            <person name="Caragea D."/>
            <person name="Park Y."/>
            <person name="Beeman R.W."/>
            <person name="Lorenzen M.D."/>
            <person name="Butcher S."/>
            <person name="Manak J.R."/>
            <person name="Brown S.J."/>
        </authorList>
    </citation>
    <scope>GENOME REANNOTATION</scope>
    <source>
        <strain evidence="9 10">Georgia GA2</strain>
    </source>
</reference>
<feature type="region of interest" description="Disordered" evidence="8">
    <location>
        <begin position="38"/>
        <end position="82"/>
    </location>
</feature>
<organism evidence="9 10">
    <name type="scientific">Tribolium castaneum</name>
    <name type="common">Red flour beetle</name>
    <dbReference type="NCBI Taxonomy" id="7070"/>
    <lineage>
        <taxon>Eukaryota</taxon>
        <taxon>Metazoa</taxon>
        <taxon>Ecdysozoa</taxon>
        <taxon>Arthropoda</taxon>
        <taxon>Hexapoda</taxon>
        <taxon>Insecta</taxon>
        <taxon>Pterygota</taxon>
        <taxon>Neoptera</taxon>
        <taxon>Endopterygota</taxon>
        <taxon>Coleoptera</taxon>
        <taxon>Polyphaga</taxon>
        <taxon>Cucujiformia</taxon>
        <taxon>Tenebrionidae</taxon>
        <taxon>Tenebrionidae incertae sedis</taxon>
        <taxon>Tribolium</taxon>
    </lineage>
</organism>
<evidence type="ECO:0000256" key="4">
    <source>
        <dbReference type="ARBA" id="ARBA00022687"/>
    </source>
</evidence>
<dbReference type="STRING" id="7070.D6W6M1"/>
<gene>
    <name evidence="9" type="primary">AUGUSTUS-3.0.2_01637</name>
    <name evidence="9" type="ORF">TcasGA2_TC001637</name>
</gene>
<feature type="region of interest" description="Disordered" evidence="8">
    <location>
        <begin position="191"/>
        <end position="280"/>
    </location>
</feature>
<evidence type="ECO:0000256" key="3">
    <source>
        <dbReference type="ARBA" id="ARBA00022490"/>
    </source>
</evidence>
<feature type="region of interest" description="Disordered" evidence="8">
    <location>
        <begin position="445"/>
        <end position="493"/>
    </location>
</feature>
<dbReference type="HOGENOM" id="CLU_417601_0_0_1"/>
<dbReference type="GO" id="GO:0090090">
    <property type="term" value="P:negative regulation of canonical Wnt signaling pathway"/>
    <property type="evidence" value="ECO:0007669"/>
    <property type="project" value="UniProtKB-ARBA"/>
</dbReference>
<keyword evidence="2 7" id="KW-1003">Cell membrane</keyword>
<accession>D6W6M1</accession>
<dbReference type="GO" id="GO:0005886">
    <property type="term" value="C:plasma membrane"/>
    <property type="evidence" value="ECO:0007669"/>
    <property type="project" value="UniProtKB-SubCell"/>
</dbReference>
<keyword evidence="6" id="KW-0472">Membrane</keyword>
<dbReference type="Gene3D" id="1.10.238.10">
    <property type="entry name" value="EF-hand"/>
    <property type="match status" value="1"/>
</dbReference>